<dbReference type="SMART" id="SM00342">
    <property type="entry name" value="HTH_ARAC"/>
    <property type="match status" value="1"/>
</dbReference>
<dbReference type="OrthoDB" id="186587at2"/>
<evidence type="ECO:0000313" key="6">
    <source>
        <dbReference type="Proteomes" id="UP000028607"/>
    </source>
</evidence>
<comment type="caution">
    <text evidence="5">The sequence shown here is derived from an EMBL/GenBank/DDBJ whole genome shotgun (WGS) entry which is preliminary data.</text>
</comment>
<dbReference type="STRING" id="1317124.DW2_03119"/>
<organism evidence="5 6">
    <name type="scientific">Thioclava atlantica</name>
    <dbReference type="NCBI Taxonomy" id="1317124"/>
    <lineage>
        <taxon>Bacteria</taxon>
        <taxon>Pseudomonadati</taxon>
        <taxon>Pseudomonadota</taxon>
        <taxon>Alphaproteobacteria</taxon>
        <taxon>Rhodobacterales</taxon>
        <taxon>Paracoccaceae</taxon>
        <taxon>Thioclava</taxon>
    </lineage>
</organism>
<dbReference type="GO" id="GO:0003700">
    <property type="term" value="F:DNA-binding transcription factor activity"/>
    <property type="evidence" value="ECO:0007669"/>
    <property type="project" value="InterPro"/>
</dbReference>
<gene>
    <name evidence="5" type="ORF">DW2_03119</name>
</gene>
<reference evidence="5 6" key="2">
    <citation type="journal article" date="2015" name="Antonie Van Leeuwenhoek">
        <title>Thioclava indica sp. nov., isolated from surface seawater of the Indian Ocean.</title>
        <authorList>
            <person name="Liu Y."/>
            <person name="Lai Q."/>
            <person name="Du J."/>
            <person name="Xu H."/>
            <person name="Jiang L."/>
            <person name="Shao Z."/>
        </authorList>
    </citation>
    <scope>NUCLEOTIDE SEQUENCE [LARGE SCALE GENOMIC DNA]</scope>
    <source>
        <strain evidence="5 6">13D2W-2</strain>
    </source>
</reference>
<dbReference type="GO" id="GO:0043565">
    <property type="term" value="F:sequence-specific DNA binding"/>
    <property type="evidence" value="ECO:0007669"/>
    <property type="project" value="InterPro"/>
</dbReference>
<keyword evidence="2" id="KW-0238">DNA-binding</keyword>
<evidence type="ECO:0000256" key="3">
    <source>
        <dbReference type="ARBA" id="ARBA00023163"/>
    </source>
</evidence>
<evidence type="ECO:0000256" key="2">
    <source>
        <dbReference type="ARBA" id="ARBA00023125"/>
    </source>
</evidence>
<evidence type="ECO:0000256" key="1">
    <source>
        <dbReference type="ARBA" id="ARBA00023015"/>
    </source>
</evidence>
<dbReference type="PROSITE" id="PS01124">
    <property type="entry name" value="HTH_ARAC_FAMILY_2"/>
    <property type="match status" value="1"/>
</dbReference>
<accession>A0A085TZW9</accession>
<dbReference type="RefSeq" id="WP_051855252.1">
    <property type="nucleotide sequence ID" value="NZ_AQRC01000002.1"/>
</dbReference>
<name>A0A085TZW9_9RHOB</name>
<keyword evidence="6" id="KW-1185">Reference proteome</keyword>
<dbReference type="Pfam" id="PF12833">
    <property type="entry name" value="HTH_18"/>
    <property type="match status" value="1"/>
</dbReference>
<keyword evidence="3" id="KW-0804">Transcription</keyword>
<dbReference type="SUPFAM" id="SSF46689">
    <property type="entry name" value="Homeodomain-like"/>
    <property type="match status" value="1"/>
</dbReference>
<dbReference type="PANTHER" id="PTHR43280">
    <property type="entry name" value="ARAC-FAMILY TRANSCRIPTIONAL REGULATOR"/>
    <property type="match status" value="1"/>
</dbReference>
<feature type="domain" description="HTH araC/xylS-type" evidence="4">
    <location>
        <begin position="177"/>
        <end position="275"/>
    </location>
</feature>
<dbReference type="PANTHER" id="PTHR43280:SF32">
    <property type="entry name" value="TRANSCRIPTIONAL REGULATORY PROTEIN"/>
    <property type="match status" value="1"/>
</dbReference>
<dbReference type="eggNOG" id="COG2207">
    <property type="taxonomic scope" value="Bacteria"/>
</dbReference>
<proteinExistence type="predicted"/>
<protein>
    <submittedName>
        <fullName evidence="5">AraC family transcriptional regulator</fullName>
    </submittedName>
</protein>
<dbReference type="InterPro" id="IPR018060">
    <property type="entry name" value="HTH_AraC"/>
</dbReference>
<sequence>MRDQFNALPARRSAATVLHVRSPLTSVGYTLATGSAHLVLVAAGQVRLRAGSQEPYLGVDAPRLAWRADGAGDELVAEGGTRATILTLSRLALTGALPVTPLGEQMQRTLGQNLSLPYEPGSRIDTLVAGFEAERTAAEPGADVAMGHYLSLLLVQLWRLARGDLVAHGRAPQGLAERFVLLAGQRLREHLTVGAYARALGVSRDRLGTAVRRATGYSPQGYLHLLLIREASELLADTGMPVGQIAFRLGFSDPAYFSRFFTRHRGETPAQFGRTAKARLAKGDQSYAAWP</sequence>
<dbReference type="Proteomes" id="UP000028607">
    <property type="component" value="Unassembled WGS sequence"/>
</dbReference>
<evidence type="ECO:0000259" key="4">
    <source>
        <dbReference type="PROSITE" id="PS01124"/>
    </source>
</evidence>
<dbReference type="InterPro" id="IPR009057">
    <property type="entry name" value="Homeodomain-like_sf"/>
</dbReference>
<reference evidence="6" key="1">
    <citation type="submission" date="2013-04" db="EMBL/GenBank/DDBJ databases">
        <title>Thioclava sp. 13D2W-2 Genome Sequencing.</title>
        <authorList>
            <person name="Lai Q."/>
            <person name="Li G."/>
            <person name="Shao Z."/>
        </authorList>
    </citation>
    <scope>NUCLEOTIDE SEQUENCE [LARGE SCALE GENOMIC DNA]</scope>
    <source>
        <strain evidence="6">13D2W-2</strain>
    </source>
</reference>
<dbReference type="Gene3D" id="1.10.10.60">
    <property type="entry name" value="Homeodomain-like"/>
    <property type="match status" value="1"/>
</dbReference>
<dbReference type="PRINTS" id="PR00032">
    <property type="entry name" value="HTHARAC"/>
</dbReference>
<keyword evidence="1" id="KW-0805">Transcription regulation</keyword>
<dbReference type="AlphaFoldDB" id="A0A085TZW9"/>
<dbReference type="EMBL" id="AQRC01000002">
    <property type="protein sequence ID" value="KFE36266.1"/>
    <property type="molecule type" value="Genomic_DNA"/>
</dbReference>
<dbReference type="InterPro" id="IPR020449">
    <property type="entry name" value="Tscrpt_reg_AraC-type_HTH"/>
</dbReference>
<dbReference type="PATRIC" id="fig|1317124.6.peg.626"/>
<evidence type="ECO:0000313" key="5">
    <source>
        <dbReference type="EMBL" id="KFE36266.1"/>
    </source>
</evidence>